<dbReference type="PANTHER" id="PTHR42658:SF1">
    <property type="entry name" value="HYDROLASE TATD"/>
    <property type="match status" value="1"/>
</dbReference>
<organism evidence="2 3">
    <name type="scientific">Rugosimonospora acidiphila</name>
    <dbReference type="NCBI Taxonomy" id="556531"/>
    <lineage>
        <taxon>Bacteria</taxon>
        <taxon>Bacillati</taxon>
        <taxon>Actinomycetota</taxon>
        <taxon>Actinomycetes</taxon>
        <taxon>Micromonosporales</taxon>
        <taxon>Micromonosporaceae</taxon>
        <taxon>Rugosimonospora</taxon>
    </lineage>
</organism>
<gene>
    <name evidence="2" type="ORF">GCM10023322_45130</name>
</gene>
<dbReference type="Pfam" id="PF01026">
    <property type="entry name" value="TatD_DNase"/>
    <property type="match status" value="1"/>
</dbReference>
<comment type="similarity">
    <text evidence="1">Belongs to the metallo-dependent hydrolases superfamily.</text>
</comment>
<dbReference type="PANTHER" id="PTHR42658">
    <property type="entry name" value="HYDROLASE TATD"/>
    <property type="match status" value="1"/>
</dbReference>
<dbReference type="Proteomes" id="UP001501570">
    <property type="component" value="Unassembled WGS sequence"/>
</dbReference>
<dbReference type="InterPro" id="IPR012022">
    <property type="entry name" value="UCP005295"/>
</dbReference>
<dbReference type="Gene3D" id="3.20.20.140">
    <property type="entry name" value="Metal-dependent hydrolases"/>
    <property type="match status" value="1"/>
</dbReference>
<dbReference type="InterPro" id="IPR032466">
    <property type="entry name" value="Metal_Hydrolase"/>
</dbReference>
<dbReference type="InterPro" id="IPR001130">
    <property type="entry name" value="TatD-like"/>
</dbReference>
<protein>
    <submittedName>
        <fullName evidence="2">TatD family hydrolase</fullName>
    </submittedName>
</protein>
<evidence type="ECO:0000256" key="1">
    <source>
        <dbReference type="PIRNR" id="PIRNR005295"/>
    </source>
</evidence>
<dbReference type="SUPFAM" id="SSF51556">
    <property type="entry name" value="Metallo-dependent hydrolases"/>
    <property type="match status" value="1"/>
</dbReference>
<name>A0ABP9S390_9ACTN</name>
<keyword evidence="3" id="KW-1185">Reference proteome</keyword>
<comment type="caution">
    <text evidence="2">The sequence shown here is derived from an EMBL/GenBank/DDBJ whole genome shotgun (WGS) entry which is preliminary data.</text>
</comment>
<dbReference type="EMBL" id="BAABJQ010000013">
    <property type="protein sequence ID" value="GAA5190297.1"/>
    <property type="molecule type" value="Genomic_DNA"/>
</dbReference>
<accession>A0ABP9S390</accession>
<keyword evidence="1" id="KW-0479">Metal-binding</keyword>
<reference evidence="3" key="1">
    <citation type="journal article" date="2019" name="Int. J. Syst. Evol. Microbiol.">
        <title>The Global Catalogue of Microorganisms (GCM) 10K type strain sequencing project: providing services to taxonomists for standard genome sequencing and annotation.</title>
        <authorList>
            <consortium name="The Broad Institute Genomics Platform"/>
            <consortium name="The Broad Institute Genome Sequencing Center for Infectious Disease"/>
            <person name="Wu L."/>
            <person name="Ma J."/>
        </authorList>
    </citation>
    <scope>NUCLEOTIDE SEQUENCE [LARGE SCALE GENOMIC DNA]</scope>
    <source>
        <strain evidence="3">JCM 18304</strain>
    </source>
</reference>
<sequence>MDDPLWRPRIFDAHIHMTSRTTDDYERMSAAGVRAVVEPAFCLGQPRTNPASFVDYFDALVGWEPFRAIQFGIRHHAALGLDPKESNDPRCHEVIDLLPRYLEKDGVVAVGEIGYESMTPAEDEAFAAQLALAVAYGLPALVHTPQCDRVRGTRRSLAVVDESAIDPGRVVIDNLTEVSAAVVRDSGCWMGFSIYPEATMSPERMVDLLQMYGTERILISSAADWGRSDPLLTVVTAKAMLAAGFGEDDVDRVFWRNPAEFYGQSGRLDLSAVAESSAAVESLTAVESSAVAGSRAVPDAPAAAAGAV</sequence>
<dbReference type="PIRSF" id="PIRSF005295">
    <property type="entry name" value="UCP005295_TatD"/>
    <property type="match status" value="1"/>
</dbReference>
<dbReference type="GO" id="GO:0016787">
    <property type="term" value="F:hydrolase activity"/>
    <property type="evidence" value="ECO:0007669"/>
    <property type="project" value="UniProtKB-KW"/>
</dbReference>
<keyword evidence="1 2" id="KW-0378">Hydrolase</keyword>
<evidence type="ECO:0000313" key="3">
    <source>
        <dbReference type="Proteomes" id="UP001501570"/>
    </source>
</evidence>
<proteinExistence type="inferred from homology"/>
<evidence type="ECO:0000313" key="2">
    <source>
        <dbReference type="EMBL" id="GAA5190297.1"/>
    </source>
</evidence>